<sequence length="118" mass="13668">MEWFIAKLVYQIQSGEGNHRPQFDEQLRLIQADDFSSALSKAKEVGIDQQSTFFNINKELVSWKFVDIVALDKVNSVSDKSEVYSEIVEADSANEYLSDLKIKARKVRRQLIQVEHYI</sequence>
<proteinExistence type="predicted"/>
<dbReference type="RefSeq" id="WP_103788147.1">
    <property type="nucleotide sequence ID" value="NZ_PQVF01000003.1"/>
</dbReference>
<keyword evidence="2" id="KW-1185">Reference proteome</keyword>
<dbReference type="Pfam" id="PF14119">
    <property type="entry name" value="DUF4288"/>
    <property type="match status" value="1"/>
</dbReference>
<dbReference type="EMBL" id="PQVF01000003">
    <property type="protein sequence ID" value="POY38017.1"/>
    <property type="molecule type" value="Genomic_DNA"/>
</dbReference>
<protein>
    <submittedName>
        <fullName evidence="1">DUF4288 domain-containing protein</fullName>
    </submittedName>
</protein>
<dbReference type="OrthoDB" id="795527at2"/>
<accession>A0A2S5A6U8</accession>
<evidence type="ECO:0000313" key="1">
    <source>
        <dbReference type="EMBL" id="POY38017.1"/>
    </source>
</evidence>
<gene>
    <name evidence="1" type="ORF">C3K47_05690</name>
</gene>
<organism evidence="1 2">
    <name type="scientific">Solitalea longa</name>
    <dbReference type="NCBI Taxonomy" id="2079460"/>
    <lineage>
        <taxon>Bacteria</taxon>
        <taxon>Pseudomonadati</taxon>
        <taxon>Bacteroidota</taxon>
        <taxon>Sphingobacteriia</taxon>
        <taxon>Sphingobacteriales</taxon>
        <taxon>Sphingobacteriaceae</taxon>
        <taxon>Solitalea</taxon>
    </lineage>
</organism>
<name>A0A2S5A6U8_9SPHI</name>
<evidence type="ECO:0000313" key="2">
    <source>
        <dbReference type="Proteomes" id="UP000236893"/>
    </source>
</evidence>
<dbReference type="AlphaFoldDB" id="A0A2S5A6U8"/>
<dbReference type="InterPro" id="IPR025630">
    <property type="entry name" value="DUF4288"/>
</dbReference>
<dbReference type="Proteomes" id="UP000236893">
    <property type="component" value="Unassembled WGS sequence"/>
</dbReference>
<comment type="caution">
    <text evidence="1">The sequence shown here is derived from an EMBL/GenBank/DDBJ whole genome shotgun (WGS) entry which is preliminary data.</text>
</comment>
<reference evidence="1 2" key="1">
    <citation type="submission" date="2018-01" db="EMBL/GenBank/DDBJ databases">
        <authorList>
            <person name="Gaut B.S."/>
            <person name="Morton B.R."/>
            <person name="Clegg M.T."/>
            <person name="Duvall M.R."/>
        </authorList>
    </citation>
    <scope>NUCLEOTIDE SEQUENCE [LARGE SCALE GENOMIC DNA]</scope>
    <source>
        <strain evidence="1 2">HR-AV</strain>
    </source>
</reference>